<dbReference type="GO" id="GO:0003677">
    <property type="term" value="F:DNA binding"/>
    <property type="evidence" value="ECO:0007669"/>
    <property type="project" value="UniProtKB-KW"/>
</dbReference>
<name>A0ABU0EAZ6_9CELL</name>
<dbReference type="PANTHER" id="PTHR33204">
    <property type="entry name" value="TRANSCRIPTIONAL REGULATOR, MARR FAMILY"/>
    <property type="match status" value="1"/>
</dbReference>
<keyword evidence="6" id="KW-1185">Reference proteome</keyword>
<accession>A0ABU0EAZ6</accession>
<reference evidence="5 6" key="1">
    <citation type="submission" date="2023-07" db="EMBL/GenBank/DDBJ databases">
        <title>Sorghum-associated microbial communities from plants grown in Nebraska, USA.</title>
        <authorList>
            <person name="Schachtman D."/>
        </authorList>
    </citation>
    <scope>NUCLEOTIDE SEQUENCE [LARGE SCALE GENOMIC DNA]</scope>
    <source>
        <strain evidence="5 6">BE332</strain>
    </source>
</reference>
<dbReference type="EMBL" id="JAUSVB010000001">
    <property type="protein sequence ID" value="MDQ0372362.1"/>
    <property type="molecule type" value="Genomic_DNA"/>
</dbReference>
<comment type="caution">
    <text evidence="5">The sequence shown here is derived from an EMBL/GenBank/DDBJ whole genome shotgun (WGS) entry which is preliminary data.</text>
</comment>
<evidence type="ECO:0000313" key="6">
    <source>
        <dbReference type="Proteomes" id="UP001239626"/>
    </source>
</evidence>
<dbReference type="PROSITE" id="PS51118">
    <property type="entry name" value="HTH_HXLR"/>
    <property type="match status" value="1"/>
</dbReference>
<dbReference type="Pfam" id="PF01638">
    <property type="entry name" value="HxlR"/>
    <property type="match status" value="1"/>
</dbReference>
<dbReference type="Gene3D" id="1.10.10.10">
    <property type="entry name" value="Winged helix-like DNA-binding domain superfamily/Winged helix DNA-binding domain"/>
    <property type="match status" value="1"/>
</dbReference>
<sequence>MTRSLTAVDSRCSIARGLEILGQKWTLLIVREAFKGRTRFAEFRERLGIAPDVLADRLNALVENGILERRAYREAGEREREEYVLTDAGRDLAPVLVAIRDWGDEHRPTGFGPAALPVEAATGASVRMAFLTDDGREVPARDVGLVRGPGAERF</sequence>
<keyword evidence="3" id="KW-0804">Transcription</keyword>
<dbReference type="SUPFAM" id="SSF46785">
    <property type="entry name" value="Winged helix' DNA-binding domain"/>
    <property type="match status" value="1"/>
</dbReference>
<evidence type="ECO:0000313" key="5">
    <source>
        <dbReference type="EMBL" id="MDQ0372362.1"/>
    </source>
</evidence>
<evidence type="ECO:0000256" key="1">
    <source>
        <dbReference type="ARBA" id="ARBA00023015"/>
    </source>
</evidence>
<keyword evidence="2 5" id="KW-0238">DNA-binding</keyword>
<keyword evidence="1" id="KW-0805">Transcription regulation</keyword>
<protein>
    <submittedName>
        <fullName evidence="5">DNA-binding HxlR family transcriptional regulator</fullName>
    </submittedName>
</protein>
<dbReference type="PANTHER" id="PTHR33204:SF18">
    <property type="entry name" value="TRANSCRIPTIONAL REGULATORY PROTEIN"/>
    <property type="match status" value="1"/>
</dbReference>
<evidence type="ECO:0000256" key="3">
    <source>
        <dbReference type="ARBA" id="ARBA00023163"/>
    </source>
</evidence>
<dbReference type="Proteomes" id="UP001239626">
    <property type="component" value="Unassembled WGS sequence"/>
</dbReference>
<evidence type="ECO:0000256" key="2">
    <source>
        <dbReference type="ARBA" id="ARBA00023125"/>
    </source>
</evidence>
<dbReference type="InterPro" id="IPR036388">
    <property type="entry name" value="WH-like_DNA-bd_sf"/>
</dbReference>
<dbReference type="InterPro" id="IPR002577">
    <property type="entry name" value="HTH_HxlR"/>
</dbReference>
<feature type="domain" description="HTH hxlR-type" evidence="4">
    <location>
        <begin position="12"/>
        <end position="111"/>
    </location>
</feature>
<organism evidence="5 6">
    <name type="scientific">Cellulomonas humilata</name>
    <dbReference type="NCBI Taxonomy" id="144055"/>
    <lineage>
        <taxon>Bacteria</taxon>
        <taxon>Bacillati</taxon>
        <taxon>Actinomycetota</taxon>
        <taxon>Actinomycetes</taxon>
        <taxon>Micrococcales</taxon>
        <taxon>Cellulomonadaceae</taxon>
        <taxon>Cellulomonas</taxon>
    </lineage>
</organism>
<evidence type="ECO:0000259" key="4">
    <source>
        <dbReference type="PROSITE" id="PS51118"/>
    </source>
</evidence>
<dbReference type="RefSeq" id="WP_307489798.1">
    <property type="nucleotide sequence ID" value="NZ_JAUSVB010000001.1"/>
</dbReference>
<dbReference type="InterPro" id="IPR036390">
    <property type="entry name" value="WH_DNA-bd_sf"/>
</dbReference>
<gene>
    <name evidence="5" type="ORF">J2X26_000659</name>
</gene>
<proteinExistence type="predicted"/>